<evidence type="ECO:0000313" key="2">
    <source>
        <dbReference type="Proteomes" id="UP001500724"/>
    </source>
</evidence>
<sequence length="443" mass="48578">MAADSPAHLISQLTRQQPQEILGTPESEWVDFKSIGPKGPYDLSTEKGKFELAKDVAAFANAGGGLIVCGLKAKQRPTELYEVAEKLTPFAKSLVNSTSYKDVIKEYVRPLLKVNYLWFDHPADDPDASGHYLVIEVAALPESDRWALVTRGLTEDGRFVKGSWTVPIRNGDTTANLSPDEAYRLLNDGLRVRREPGANAPAPAPPADRAKTRAALRARLDMDDVPVLFFQSTPDHPKGLLAGMYATGGLRDLLRNQDTLRDAHAFNFASVYHRPEAHEGGLLLMNPPRQGLSVESDGAVTAALAATADMLGWAMDRYQGGADSRISVFVLTEITLEYFRLVDEHVLPLVDGSWTHRIVASDFARPPARTLAAGDDPTFPLRGAPQTATSNAWNHSWHALGDPERDAYEALRHLYALFGLDVTDNPFTDGDRVSTTLLMTKQP</sequence>
<dbReference type="RefSeq" id="WP_343999358.1">
    <property type="nucleotide sequence ID" value="NZ_BAAAGU010000015.1"/>
</dbReference>
<name>A0ABN1HEK1_9ACTN</name>
<dbReference type="Gene3D" id="3.30.950.30">
    <property type="entry name" value="Schlafen, AAA domain"/>
    <property type="match status" value="1"/>
</dbReference>
<keyword evidence="2" id="KW-1185">Reference proteome</keyword>
<evidence type="ECO:0008006" key="3">
    <source>
        <dbReference type="Google" id="ProtNLM"/>
    </source>
</evidence>
<evidence type="ECO:0000313" key="1">
    <source>
        <dbReference type="EMBL" id="GAA0642073.1"/>
    </source>
</evidence>
<accession>A0ABN1HEK1</accession>
<gene>
    <name evidence="1" type="ORF">GCM10009535_19230</name>
</gene>
<proteinExistence type="predicted"/>
<dbReference type="Proteomes" id="UP001500724">
    <property type="component" value="Unassembled WGS sequence"/>
</dbReference>
<dbReference type="EMBL" id="BAAAGU010000015">
    <property type="protein sequence ID" value="GAA0642073.1"/>
    <property type="molecule type" value="Genomic_DNA"/>
</dbReference>
<organism evidence="1 2">
    <name type="scientific">Streptomyces thermocarboxydovorans</name>
    <dbReference type="NCBI Taxonomy" id="59298"/>
    <lineage>
        <taxon>Bacteria</taxon>
        <taxon>Bacillati</taxon>
        <taxon>Actinomycetota</taxon>
        <taxon>Actinomycetes</taxon>
        <taxon>Kitasatosporales</taxon>
        <taxon>Streptomycetaceae</taxon>
        <taxon>Streptomyces</taxon>
    </lineage>
</organism>
<dbReference type="InterPro" id="IPR038461">
    <property type="entry name" value="Schlafen_AlbA_2_dom_sf"/>
</dbReference>
<reference evidence="1 2" key="1">
    <citation type="journal article" date="2019" name="Int. J. Syst. Evol. Microbiol.">
        <title>The Global Catalogue of Microorganisms (GCM) 10K type strain sequencing project: providing services to taxonomists for standard genome sequencing and annotation.</title>
        <authorList>
            <consortium name="The Broad Institute Genomics Platform"/>
            <consortium name="The Broad Institute Genome Sequencing Center for Infectious Disease"/>
            <person name="Wu L."/>
            <person name="Ma J."/>
        </authorList>
    </citation>
    <scope>NUCLEOTIDE SEQUENCE [LARGE SCALE GENOMIC DNA]</scope>
    <source>
        <strain evidence="1 2">JCM 10367</strain>
    </source>
</reference>
<comment type="caution">
    <text evidence="1">The sequence shown here is derived from an EMBL/GenBank/DDBJ whole genome shotgun (WGS) entry which is preliminary data.</text>
</comment>
<protein>
    <recommendedName>
        <fullName evidence="3">Schlafen AlbA-2 domain-containing protein</fullName>
    </recommendedName>
</protein>